<dbReference type="PANTHER" id="PTHR31115">
    <property type="entry name" value="OS05G0107300 PROTEIN"/>
    <property type="match status" value="1"/>
</dbReference>
<evidence type="ECO:0000313" key="1">
    <source>
        <dbReference type="EMBL" id="PWA64530.1"/>
    </source>
</evidence>
<sequence>MAPLSKADKKAAVDAATWIFNITTSVGVIIVNKALMATYGFTFESKNSTMAPSTRNVNSGGDAIDPTIRNYMQSTLEDALGGIRETLANLTNAMAAMGNQHNQDPNNNQLMNPGMGRTANQFSAELDGPRSSIWSNKNSLKSEVLRGVWSDANCSFNWVFGQGTSGRLFSPVRSVGNVGKVKQLRTGIVGFDKAQSKLGHPPTKKLSSRKAPHQKYSTCTTTTTDFLSTGCALSGPFWRLMDPFFGFVSDAAMAYVKQGVMAY</sequence>
<organism evidence="1 2">
    <name type="scientific">Artemisia annua</name>
    <name type="common">Sweet wormwood</name>
    <dbReference type="NCBI Taxonomy" id="35608"/>
    <lineage>
        <taxon>Eukaryota</taxon>
        <taxon>Viridiplantae</taxon>
        <taxon>Streptophyta</taxon>
        <taxon>Embryophyta</taxon>
        <taxon>Tracheophyta</taxon>
        <taxon>Spermatophyta</taxon>
        <taxon>Magnoliopsida</taxon>
        <taxon>eudicotyledons</taxon>
        <taxon>Gunneridae</taxon>
        <taxon>Pentapetalae</taxon>
        <taxon>asterids</taxon>
        <taxon>campanulids</taxon>
        <taxon>Asterales</taxon>
        <taxon>Asteraceae</taxon>
        <taxon>Asteroideae</taxon>
        <taxon>Anthemideae</taxon>
        <taxon>Artemisiinae</taxon>
        <taxon>Artemisia</taxon>
    </lineage>
</organism>
<gene>
    <name evidence="1" type="ORF">CTI12_AA342740</name>
</gene>
<protein>
    <submittedName>
        <fullName evidence="1">Uncharacterized protein</fullName>
    </submittedName>
</protein>
<dbReference type="EMBL" id="PKPP01004402">
    <property type="protein sequence ID" value="PWA64530.1"/>
    <property type="molecule type" value="Genomic_DNA"/>
</dbReference>
<dbReference type="Proteomes" id="UP000245207">
    <property type="component" value="Unassembled WGS sequence"/>
</dbReference>
<evidence type="ECO:0000313" key="2">
    <source>
        <dbReference type="Proteomes" id="UP000245207"/>
    </source>
</evidence>
<comment type="caution">
    <text evidence="1">The sequence shown here is derived from an EMBL/GenBank/DDBJ whole genome shotgun (WGS) entry which is preliminary data.</text>
</comment>
<keyword evidence="2" id="KW-1185">Reference proteome</keyword>
<name>A0A2U1MTF7_ARTAN</name>
<proteinExistence type="predicted"/>
<dbReference type="OrthoDB" id="1737707at2759"/>
<dbReference type="STRING" id="35608.A0A2U1MTF7"/>
<dbReference type="AlphaFoldDB" id="A0A2U1MTF7"/>
<accession>A0A2U1MTF7</accession>
<dbReference type="PANTHER" id="PTHR31115:SF8">
    <property type="match status" value="1"/>
</dbReference>
<reference evidence="1 2" key="1">
    <citation type="journal article" date="2018" name="Mol. Plant">
        <title>The genome of Artemisia annua provides insight into the evolution of Asteraceae family and artemisinin biosynthesis.</title>
        <authorList>
            <person name="Shen Q."/>
            <person name="Zhang L."/>
            <person name="Liao Z."/>
            <person name="Wang S."/>
            <person name="Yan T."/>
            <person name="Shi P."/>
            <person name="Liu M."/>
            <person name="Fu X."/>
            <person name="Pan Q."/>
            <person name="Wang Y."/>
            <person name="Lv Z."/>
            <person name="Lu X."/>
            <person name="Zhang F."/>
            <person name="Jiang W."/>
            <person name="Ma Y."/>
            <person name="Chen M."/>
            <person name="Hao X."/>
            <person name="Li L."/>
            <person name="Tang Y."/>
            <person name="Lv G."/>
            <person name="Zhou Y."/>
            <person name="Sun X."/>
            <person name="Brodelius P.E."/>
            <person name="Rose J.K.C."/>
            <person name="Tang K."/>
        </authorList>
    </citation>
    <scope>NUCLEOTIDE SEQUENCE [LARGE SCALE GENOMIC DNA]</scope>
    <source>
        <strain evidence="2">cv. Huhao1</strain>
        <tissue evidence="1">Leaf</tissue>
    </source>
</reference>